<keyword evidence="1" id="KW-1133">Transmembrane helix</keyword>
<evidence type="ECO:0000313" key="3">
    <source>
        <dbReference type="Proteomes" id="UP001209318"/>
    </source>
</evidence>
<keyword evidence="3" id="KW-1185">Reference proteome</keyword>
<evidence type="ECO:0000313" key="2">
    <source>
        <dbReference type="EMBL" id="MCU9612802.1"/>
    </source>
</evidence>
<accession>A0AAE3IQY1</accession>
<proteinExistence type="predicted"/>
<comment type="caution">
    <text evidence="2">The sequence shown here is derived from an EMBL/GenBank/DDBJ whole genome shotgun (WGS) entry which is preliminary data.</text>
</comment>
<dbReference type="EMBL" id="JAOUSF010000002">
    <property type="protein sequence ID" value="MCU9612802.1"/>
    <property type="molecule type" value="Genomic_DNA"/>
</dbReference>
<sequence>MEKHTLLFLAAILAGFALYRAPIAGSVLAGLEPVTSLIGLLAILVFSIVLIIKAILALLGR</sequence>
<feature type="transmembrane region" description="Helical" evidence="1">
    <location>
        <begin position="39"/>
        <end position="59"/>
    </location>
</feature>
<dbReference type="Proteomes" id="UP001209318">
    <property type="component" value="Unassembled WGS sequence"/>
</dbReference>
<organism evidence="2 3">
    <name type="scientific">Perspicuibacillus lycopersici</name>
    <dbReference type="NCBI Taxonomy" id="1325689"/>
    <lineage>
        <taxon>Bacteria</taxon>
        <taxon>Bacillati</taxon>
        <taxon>Bacillota</taxon>
        <taxon>Bacilli</taxon>
        <taxon>Bacillales</taxon>
        <taxon>Bacillaceae</taxon>
        <taxon>Perspicuibacillus</taxon>
    </lineage>
</organism>
<gene>
    <name evidence="2" type="ORF">OEV98_04470</name>
</gene>
<keyword evidence="1" id="KW-0812">Transmembrane</keyword>
<reference evidence="2" key="1">
    <citation type="submission" date="2022-10" db="EMBL/GenBank/DDBJ databases">
        <title>Description of Fervidibacillus gen. nov. in the family Fervidibacillaceae fam. nov. with two species, Fervidibacillus albus sp. nov., and Fervidibacillus halotolerans sp. nov., isolated from tidal flat sediments.</title>
        <authorList>
            <person name="Kwon K.K."/>
            <person name="Yang S.-H."/>
        </authorList>
    </citation>
    <scope>NUCLEOTIDE SEQUENCE</scope>
    <source>
        <strain evidence="2">JCM 19140</strain>
    </source>
</reference>
<dbReference type="RefSeq" id="WP_263072014.1">
    <property type="nucleotide sequence ID" value="NZ_JAOUSF010000002.1"/>
</dbReference>
<name>A0AAE3IQY1_9BACI</name>
<evidence type="ECO:0000256" key="1">
    <source>
        <dbReference type="SAM" id="Phobius"/>
    </source>
</evidence>
<keyword evidence="1" id="KW-0472">Membrane</keyword>
<dbReference type="AlphaFoldDB" id="A0AAE3IQY1"/>
<protein>
    <submittedName>
        <fullName evidence="2">Uncharacterized protein</fullName>
    </submittedName>
</protein>